<dbReference type="GO" id="GO:0005737">
    <property type="term" value="C:cytoplasm"/>
    <property type="evidence" value="ECO:0007669"/>
    <property type="project" value="TreeGrafter"/>
</dbReference>
<sequence length="360" mass="41056">MLRASERKRLKEENIQRLTEESSKYFTENHDFEFVRRLGVGTGAVALLFKEFKHEAPETKERNVAVKFAFSEYENRNLQADDEIENERRWLTMLRGAEHIVKMLGHEVDRSKVSRATLVLECVENGSIQDLCKRMTARRISAPNRVLWSMFLCLTRACISFAYPPWADGERETIPEDGTKEPSSIIHNDLHDENVLIGELAPDDIEHQNVPILKVIDFGKTTVMPPGSWETADQKNIQEAARIITGVVAMKYSTLRDENMEVDIPDETGNVRKIIVNTDPALRESPYLLPDLQNLLLLCQAVNPKDRPSLKYVLNVCKNAATTHTVQNYTEIADYDSGLESDESIRRVIQQIVFNADIPS</sequence>
<proteinExistence type="predicted"/>
<evidence type="ECO:0000256" key="7">
    <source>
        <dbReference type="ARBA" id="ARBA00047899"/>
    </source>
</evidence>
<evidence type="ECO:0000256" key="6">
    <source>
        <dbReference type="ARBA" id="ARBA00022840"/>
    </source>
</evidence>
<dbReference type="AlphaFoldDB" id="A0A439CWT4"/>
<evidence type="ECO:0000256" key="5">
    <source>
        <dbReference type="ARBA" id="ARBA00022777"/>
    </source>
</evidence>
<keyword evidence="6 9" id="KW-0067">ATP-binding</keyword>
<evidence type="ECO:0000256" key="2">
    <source>
        <dbReference type="ARBA" id="ARBA00022527"/>
    </source>
</evidence>
<keyword evidence="12" id="KW-1185">Reference proteome</keyword>
<reference evidence="11 12" key="1">
    <citation type="submission" date="2018-12" db="EMBL/GenBank/DDBJ databases">
        <title>Draft genome sequence of Xylaria grammica IHI A82.</title>
        <authorList>
            <person name="Buettner E."/>
            <person name="Kellner H."/>
        </authorList>
    </citation>
    <scope>NUCLEOTIDE SEQUENCE [LARGE SCALE GENOMIC DNA]</scope>
    <source>
        <strain evidence="11 12">IHI A82</strain>
    </source>
</reference>
<comment type="catalytic activity">
    <reaction evidence="8">
        <text>L-seryl-[protein] + ATP = O-phospho-L-seryl-[protein] + ADP + H(+)</text>
        <dbReference type="Rhea" id="RHEA:17989"/>
        <dbReference type="Rhea" id="RHEA-COMP:9863"/>
        <dbReference type="Rhea" id="RHEA-COMP:11604"/>
        <dbReference type="ChEBI" id="CHEBI:15378"/>
        <dbReference type="ChEBI" id="CHEBI:29999"/>
        <dbReference type="ChEBI" id="CHEBI:30616"/>
        <dbReference type="ChEBI" id="CHEBI:83421"/>
        <dbReference type="ChEBI" id="CHEBI:456216"/>
        <dbReference type="EC" id="2.7.11.1"/>
    </reaction>
</comment>
<dbReference type="PANTHER" id="PTHR45998:SF2">
    <property type="entry name" value="SERINE_THREONINE-PROTEIN KINASE 16"/>
    <property type="match status" value="1"/>
</dbReference>
<name>A0A439CWT4_9PEZI</name>
<feature type="domain" description="Protein kinase" evidence="10">
    <location>
        <begin position="32"/>
        <end position="360"/>
    </location>
</feature>
<dbReference type="STRING" id="363999.A0A439CWT4"/>
<gene>
    <name evidence="11" type="ORF">EKO27_g8428</name>
</gene>
<dbReference type="GO" id="GO:0005524">
    <property type="term" value="F:ATP binding"/>
    <property type="evidence" value="ECO:0007669"/>
    <property type="project" value="UniProtKB-UniRule"/>
</dbReference>
<evidence type="ECO:0000259" key="10">
    <source>
        <dbReference type="PROSITE" id="PS50011"/>
    </source>
</evidence>
<evidence type="ECO:0000313" key="11">
    <source>
        <dbReference type="EMBL" id="RWA06682.1"/>
    </source>
</evidence>
<dbReference type="GO" id="GO:0004674">
    <property type="term" value="F:protein serine/threonine kinase activity"/>
    <property type="evidence" value="ECO:0007669"/>
    <property type="project" value="UniProtKB-KW"/>
</dbReference>
<keyword evidence="2" id="KW-0723">Serine/threonine-protein kinase</keyword>
<dbReference type="Proteomes" id="UP000286045">
    <property type="component" value="Unassembled WGS sequence"/>
</dbReference>
<dbReference type="PANTHER" id="PTHR45998">
    <property type="entry name" value="SERINE/THREONINE-PROTEIN KINASE 16"/>
    <property type="match status" value="1"/>
</dbReference>
<dbReference type="PROSITE" id="PS50011">
    <property type="entry name" value="PROTEIN_KINASE_DOM"/>
    <property type="match status" value="1"/>
</dbReference>
<dbReference type="SUPFAM" id="SSF56112">
    <property type="entry name" value="Protein kinase-like (PK-like)"/>
    <property type="match status" value="1"/>
</dbReference>
<dbReference type="Gene3D" id="1.10.510.10">
    <property type="entry name" value="Transferase(Phosphotransferase) domain 1"/>
    <property type="match status" value="1"/>
</dbReference>
<accession>A0A439CWT4</accession>
<dbReference type="InterPro" id="IPR011009">
    <property type="entry name" value="Kinase-like_dom_sf"/>
</dbReference>
<dbReference type="SMART" id="SM00220">
    <property type="entry name" value="S_TKc"/>
    <property type="match status" value="1"/>
</dbReference>
<protein>
    <recommendedName>
        <fullName evidence="1">non-specific serine/threonine protein kinase</fullName>
        <ecNumber evidence="1">2.7.11.1</ecNumber>
    </recommendedName>
</protein>
<evidence type="ECO:0000256" key="9">
    <source>
        <dbReference type="PROSITE-ProRule" id="PRU10141"/>
    </source>
</evidence>
<keyword evidence="4 9" id="KW-0547">Nucleotide-binding</keyword>
<evidence type="ECO:0000256" key="1">
    <source>
        <dbReference type="ARBA" id="ARBA00012513"/>
    </source>
</evidence>
<organism evidence="11 12">
    <name type="scientific">Xylaria grammica</name>
    <dbReference type="NCBI Taxonomy" id="363999"/>
    <lineage>
        <taxon>Eukaryota</taxon>
        <taxon>Fungi</taxon>
        <taxon>Dikarya</taxon>
        <taxon>Ascomycota</taxon>
        <taxon>Pezizomycotina</taxon>
        <taxon>Sordariomycetes</taxon>
        <taxon>Xylariomycetidae</taxon>
        <taxon>Xylariales</taxon>
        <taxon>Xylariaceae</taxon>
        <taxon>Xylaria</taxon>
    </lineage>
</organism>
<feature type="binding site" evidence="9">
    <location>
        <position position="67"/>
    </location>
    <ligand>
        <name>ATP</name>
        <dbReference type="ChEBI" id="CHEBI:30616"/>
    </ligand>
</feature>
<evidence type="ECO:0000313" key="12">
    <source>
        <dbReference type="Proteomes" id="UP000286045"/>
    </source>
</evidence>
<dbReference type="InterPro" id="IPR052239">
    <property type="entry name" value="Ser/Thr-specific_kinases"/>
</dbReference>
<dbReference type="InterPro" id="IPR000719">
    <property type="entry name" value="Prot_kinase_dom"/>
</dbReference>
<comment type="caution">
    <text evidence="11">The sequence shown here is derived from an EMBL/GenBank/DDBJ whole genome shotgun (WGS) entry which is preliminary data.</text>
</comment>
<evidence type="ECO:0000256" key="8">
    <source>
        <dbReference type="ARBA" id="ARBA00048679"/>
    </source>
</evidence>
<dbReference type="PROSITE" id="PS00107">
    <property type="entry name" value="PROTEIN_KINASE_ATP"/>
    <property type="match status" value="1"/>
</dbReference>
<keyword evidence="3" id="KW-0808">Transferase</keyword>
<dbReference type="Gene3D" id="3.30.200.20">
    <property type="entry name" value="Phosphorylase Kinase, domain 1"/>
    <property type="match status" value="1"/>
</dbReference>
<dbReference type="InterPro" id="IPR017441">
    <property type="entry name" value="Protein_kinase_ATP_BS"/>
</dbReference>
<evidence type="ECO:0000256" key="3">
    <source>
        <dbReference type="ARBA" id="ARBA00022679"/>
    </source>
</evidence>
<comment type="catalytic activity">
    <reaction evidence="7">
        <text>L-threonyl-[protein] + ATP = O-phospho-L-threonyl-[protein] + ADP + H(+)</text>
        <dbReference type="Rhea" id="RHEA:46608"/>
        <dbReference type="Rhea" id="RHEA-COMP:11060"/>
        <dbReference type="Rhea" id="RHEA-COMP:11605"/>
        <dbReference type="ChEBI" id="CHEBI:15378"/>
        <dbReference type="ChEBI" id="CHEBI:30013"/>
        <dbReference type="ChEBI" id="CHEBI:30616"/>
        <dbReference type="ChEBI" id="CHEBI:61977"/>
        <dbReference type="ChEBI" id="CHEBI:456216"/>
        <dbReference type="EC" id="2.7.11.1"/>
    </reaction>
</comment>
<dbReference type="EC" id="2.7.11.1" evidence="1"/>
<evidence type="ECO:0000256" key="4">
    <source>
        <dbReference type="ARBA" id="ARBA00022741"/>
    </source>
</evidence>
<dbReference type="EMBL" id="RYZI01000317">
    <property type="protein sequence ID" value="RWA06682.1"/>
    <property type="molecule type" value="Genomic_DNA"/>
</dbReference>
<keyword evidence="5" id="KW-0418">Kinase</keyword>